<dbReference type="SUPFAM" id="SSF54160">
    <property type="entry name" value="Chromo domain-like"/>
    <property type="match status" value="1"/>
</dbReference>
<feature type="domain" description="Chromo" evidence="1">
    <location>
        <begin position="190"/>
        <end position="229"/>
    </location>
</feature>
<dbReference type="InterPro" id="IPR000953">
    <property type="entry name" value="Chromo/chromo_shadow_dom"/>
</dbReference>
<sequence length="266" mass="31268">MQYSHITTFQNEAWNGLEEEVQQDEKLKGIVHPLSQKGFQLKGGRAPPVLIRGDTLGSAVDEINKLTMERNLMIKELQEQLLKAQDMMRNQTNKHRREVVYEVGDKVFLKIQPYKMKSLAKRLNQKLSPRFYGPYEVIKRAGEVAYKLKLPADARVHPVFHVSLLKKGISASAKIQPLPDCMNEDWYLEHVPEKGMDYRRNDQGDWEVLVKWKDLPEFETSWELTEKLKEEFSVFFLEVKEVFEGRGIGIYGKQYVRKRRKEKERE</sequence>
<dbReference type="InterPro" id="IPR016197">
    <property type="entry name" value="Chromo-like_dom_sf"/>
</dbReference>
<organism evidence="2 3">
    <name type="scientific">Vicia faba</name>
    <name type="common">Broad bean</name>
    <name type="synonym">Faba vulgaris</name>
    <dbReference type="NCBI Taxonomy" id="3906"/>
    <lineage>
        <taxon>Eukaryota</taxon>
        <taxon>Viridiplantae</taxon>
        <taxon>Streptophyta</taxon>
        <taxon>Embryophyta</taxon>
        <taxon>Tracheophyta</taxon>
        <taxon>Spermatophyta</taxon>
        <taxon>Magnoliopsida</taxon>
        <taxon>eudicotyledons</taxon>
        <taxon>Gunneridae</taxon>
        <taxon>Pentapetalae</taxon>
        <taxon>rosids</taxon>
        <taxon>fabids</taxon>
        <taxon>Fabales</taxon>
        <taxon>Fabaceae</taxon>
        <taxon>Papilionoideae</taxon>
        <taxon>50 kb inversion clade</taxon>
        <taxon>NPAAA clade</taxon>
        <taxon>Hologalegina</taxon>
        <taxon>IRL clade</taxon>
        <taxon>Fabeae</taxon>
        <taxon>Vicia</taxon>
    </lineage>
</organism>
<gene>
    <name evidence="2" type="ORF">VFH_V053000</name>
</gene>
<dbReference type="PANTHER" id="PTHR46148">
    <property type="entry name" value="CHROMO DOMAIN-CONTAINING PROTEIN"/>
    <property type="match status" value="1"/>
</dbReference>
<dbReference type="Gene3D" id="2.40.50.40">
    <property type="match status" value="1"/>
</dbReference>
<name>A0AAV1AR04_VICFA</name>
<keyword evidence="3" id="KW-1185">Reference proteome</keyword>
<dbReference type="EMBL" id="OX451740">
    <property type="protein sequence ID" value="CAI8612830.1"/>
    <property type="molecule type" value="Genomic_DNA"/>
</dbReference>
<dbReference type="InterPro" id="IPR056924">
    <property type="entry name" value="SH3_Tf2-1"/>
</dbReference>
<dbReference type="Pfam" id="PF24626">
    <property type="entry name" value="SH3_Tf2-1"/>
    <property type="match status" value="1"/>
</dbReference>
<dbReference type="PROSITE" id="PS50013">
    <property type="entry name" value="CHROMO_2"/>
    <property type="match status" value="1"/>
</dbReference>
<accession>A0AAV1AR04</accession>
<dbReference type="Proteomes" id="UP001157006">
    <property type="component" value="Chromosome 5"/>
</dbReference>
<dbReference type="AlphaFoldDB" id="A0AAV1AR04"/>
<evidence type="ECO:0000259" key="1">
    <source>
        <dbReference type="PROSITE" id="PS50013"/>
    </source>
</evidence>
<evidence type="ECO:0000313" key="2">
    <source>
        <dbReference type="EMBL" id="CAI8612830.1"/>
    </source>
</evidence>
<dbReference type="PANTHER" id="PTHR46148:SF52">
    <property type="entry name" value="OS04G0603800 PROTEIN"/>
    <property type="match status" value="1"/>
</dbReference>
<proteinExistence type="predicted"/>
<protein>
    <recommendedName>
        <fullName evidence="1">Chromo domain-containing protein</fullName>
    </recommendedName>
</protein>
<reference evidence="2 3" key="1">
    <citation type="submission" date="2023-01" db="EMBL/GenBank/DDBJ databases">
        <authorList>
            <person name="Kreplak J."/>
        </authorList>
    </citation>
    <scope>NUCLEOTIDE SEQUENCE [LARGE SCALE GENOMIC DNA]</scope>
</reference>
<evidence type="ECO:0000313" key="3">
    <source>
        <dbReference type="Proteomes" id="UP001157006"/>
    </source>
</evidence>